<evidence type="ECO:0000313" key="2">
    <source>
        <dbReference type="Proteomes" id="UP001157961"/>
    </source>
</evidence>
<proteinExistence type="predicted"/>
<gene>
    <name evidence="1" type="ORF">SAMN06265373_102736</name>
</gene>
<dbReference type="Proteomes" id="UP001157961">
    <property type="component" value="Unassembled WGS sequence"/>
</dbReference>
<keyword evidence="2" id="KW-1185">Reference proteome</keyword>
<comment type="caution">
    <text evidence="1">The sequence shown here is derived from an EMBL/GenBank/DDBJ whole genome shotgun (WGS) entry which is preliminary data.</text>
</comment>
<reference evidence="1 2" key="1">
    <citation type="submission" date="2017-05" db="EMBL/GenBank/DDBJ databases">
        <authorList>
            <person name="Varghese N."/>
            <person name="Submissions S."/>
        </authorList>
    </citation>
    <scope>NUCLEOTIDE SEQUENCE [LARGE SCALE GENOMIC DNA]</scope>
    <source>
        <strain evidence="1 2">DSM 29734</strain>
    </source>
</reference>
<accession>A0ABY1NSG9</accession>
<evidence type="ECO:0000313" key="1">
    <source>
        <dbReference type="EMBL" id="SMP14820.1"/>
    </source>
</evidence>
<name>A0ABY1NSG9_9RHOB</name>
<organism evidence="1 2">
    <name type="scientific">Shimia sagamensis</name>
    <dbReference type="NCBI Taxonomy" id="1566352"/>
    <lineage>
        <taxon>Bacteria</taxon>
        <taxon>Pseudomonadati</taxon>
        <taxon>Pseudomonadota</taxon>
        <taxon>Alphaproteobacteria</taxon>
        <taxon>Rhodobacterales</taxon>
        <taxon>Roseobacteraceae</taxon>
    </lineage>
</organism>
<dbReference type="EMBL" id="FXTY01000002">
    <property type="protein sequence ID" value="SMP14820.1"/>
    <property type="molecule type" value="Genomic_DNA"/>
</dbReference>
<sequence>MTRCVLLRELFVLSNARLRNSLFGFEGQEAKRPPRHAGGVPIYDLAHLWCDEAVRALLSIAEH</sequence>
<protein>
    <submittedName>
        <fullName evidence="1">Uncharacterized protein</fullName>
    </submittedName>
</protein>